<sequence>MSIVYIVDSAGALYGPVTLPVVPGYGEQIPEDAVELAEELPACGPGFAWALAEGTPVRVVDYRGDVYDVDTGAQQKWEALGDVPVGLTAVPPPGPYHVFRAGVWQLDIAAQKQAKVFQVLAERDGLLVIAQMRIAPLQHAAFLKMDTEQENAVLLAWMRYSVDLNRIEQQEGYPFAITWPVSPE</sequence>
<protein>
    <submittedName>
        <fullName evidence="1">Virus tail fibre assembly protein, lambda gpK</fullName>
    </submittedName>
</protein>
<evidence type="ECO:0000313" key="2">
    <source>
        <dbReference type="Proteomes" id="UP000182902"/>
    </source>
</evidence>
<gene>
    <name evidence="1" type="ORF">SAMN05216247_109289</name>
</gene>
<dbReference type="RefSeq" id="WP_069788418.1">
    <property type="nucleotide sequence ID" value="NZ_FNOX01000009.1"/>
</dbReference>
<dbReference type="InterPro" id="IPR003458">
    <property type="entry name" value="Phage_T4_Gp38_tail_assem"/>
</dbReference>
<dbReference type="Pfam" id="PF02413">
    <property type="entry name" value="Caudo_TAP"/>
    <property type="match status" value="1"/>
</dbReference>
<proteinExistence type="predicted"/>
<reference evidence="1 2" key="1">
    <citation type="submission" date="2016-10" db="EMBL/GenBank/DDBJ databases">
        <authorList>
            <person name="de Groot N.N."/>
        </authorList>
    </citation>
    <scope>NUCLEOTIDE SEQUENCE [LARGE SCALE GENOMIC DNA]</scope>
    <source>
        <strain evidence="1 2">ICMP 14252</strain>
    </source>
</reference>
<name>A0A1H3SLS6_9PSED</name>
<dbReference type="AlphaFoldDB" id="A0A1H3SLS6"/>
<dbReference type="Proteomes" id="UP000182902">
    <property type="component" value="Unassembled WGS sequence"/>
</dbReference>
<organism evidence="1 2">
    <name type="scientific">Pseudomonas salomonii</name>
    <dbReference type="NCBI Taxonomy" id="191391"/>
    <lineage>
        <taxon>Bacteria</taxon>
        <taxon>Pseudomonadati</taxon>
        <taxon>Pseudomonadota</taxon>
        <taxon>Gammaproteobacteria</taxon>
        <taxon>Pseudomonadales</taxon>
        <taxon>Pseudomonadaceae</taxon>
        <taxon>Pseudomonas</taxon>
    </lineage>
</organism>
<accession>A0A1H3SLS6</accession>
<evidence type="ECO:0000313" key="1">
    <source>
        <dbReference type="EMBL" id="SDZ38894.1"/>
    </source>
</evidence>
<dbReference type="EMBL" id="FNOX01000009">
    <property type="protein sequence ID" value="SDZ38894.1"/>
    <property type="molecule type" value="Genomic_DNA"/>
</dbReference>